<dbReference type="InterPro" id="IPR010435">
    <property type="entry name" value="C5a/SBT2-like_Fn3"/>
</dbReference>
<evidence type="ECO:0000256" key="7">
    <source>
        <dbReference type="SAM" id="MobiDB-lite"/>
    </source>
</evidence>
<evidence type="ECO:0000313" key="12">
    <source>
        <dbReference type="EMBL" id="KAL0568529.1"/>
    </source>
</evidence>
<feature type="region of interest" description="Disordered" evidence="7">
    <location>
        <begin position="955"/>
        <end position="985"/>
    </location>
</feature>
<evidence type="ECO:0000259" key="10">
    <source>
        <dbReference type="Pfam" id="PF00082"/>
    </source>
</evidence>
<comment type="caution">
    <text evidence="12">The sequence shown here is derived from an EMBL/GenBank/DDBJ whole genome shotgun (WGS) entry which is preliminary data.</text>
</comment>
<keyword evidence="5 6" id="KW-0720">Serine protease</keyword>
<feature type="domain" description="C5a peptidase/Subtilisin-like protease SBT2-like Fn3-like" evidence="11">
    <location>
        <begin position="602"/>
        <end position="714"/>
    </location>
</feature>
<proteinExistence type="inferred from homology"/>
<dbReference type="PROSITE" id="PS51892">
    <property type="entry name" value="SUBTILASE"/>
    <property type="match status" value="1"/>
</dbReference>
<keyword evidence="8" id="KW-1133">Transmembrane helix</keyword>
<dbReference type="Gene3D" id="3.40.50.200">
    <property type="entry name" value="Peptidase S8/S53 domain"/>
    <property type="match status" value="2"/>
</dbReference>
<dbReference type="PROSITE" id="PS00136">
    <property type="entry name" value="SUBTILASE_ASP"/>
    <property type="match status" value="1"/>
</dbReference>
<feature type="active site" description="Charge relay system" evidence="6">
    <location>
        <position position="211"/>
    </location>
</feature>
<dbReference type="CDD" id="cd07489">
    <property type="entry name" value="Peptidases_S8_5"/>
    <property type="match status" value="1"/>
</dbReference>
<feature type="transmembrane region" description="Helical" evidence="8">
    <location>
        <begin position="911"/>
        <end position="933"/>
    </location>
</feature>
<dbReference type="SUPFAM" id="SSF52743">
    <property type="entry name" value="Subtilisin-like"/>
    <property type="match status" value="1"/>
</dbReference>
<feature type="compositionally biased region" description="Polar residues" evidence="7">
    <location>
        <begin position="965"/>
        <end position="974"/>
    </location>
</feature>
<evidence type="ECO:0000256" key="2">
    <source>
        <dbReference type="ARBA" id="ARBA00022670"/>
    </source>
</evidence>
<evidence type="ECO:0000256" key="4">
    <source>
        <dbReference type="ARBA" id="ARBA00022801"/>
    </source>
</evidence>
<keyword evidence="4 6" id="KW-0378">Hydrolase</keyword>
<dbReference type="Proteomes" id="UP001465976">
    <property type="component" value="Unassembled WGS sequence"/>
</dbReference>
<feature type="chain" id="PRO_5046386648" evidence="9">
    <location>
        <begin position="20"/>
        <end position="985"/>
    </location>
</feature>
<evidence type="ECO:0000256" key="6">
    <source>
        <dbReference type="PROSITE-ProRule" id="PRU01240"/>
    </source>
</evidence>
<feature type="domain" description="Peptidase S8/S53" evidence="10">
    <location>
        <begin position="153"/>
        <end position="565"/>
    </location>
</feature>
<dbReference type="PANTHER" id="PTHR43399:SF4">
    <property type="entry name" value="CELL WALL-ASSOCIATED PROTEASE"/>
    <property type="match status" value="1"/>
</dbReference>
<gene>
    <name evidence="12" type="ORF">V5O48_013456</name>
</gene>
<evidence type="ECO:0000313" key="13">
    <source>
        <dbReference type="Proteomes" id="UP001465976"/>
    </source>
</evidence>
<evidence type="ECO:0000256" key="3">
    <source>
        <dbReference type="ARBA" id="ARBA00022729"/>
    </source>
</evidence>
<dbReference type="InterPro" id="IPR022398">
    <property type="entry name" value="Peptidase_S8_His-AS"/>
</dbReference>
<evidence type="ECO:0000256" key="8">
    <source>
        <dbReference type="SAM" id="Phobius"/>
    </source>
</evidence>
<dbReference type="InterPro" id="IPR034187">
    <property type="entry name" value="Peptidases_S8_5"/>
</dbReference>
<keyword evidence="8" id="KW-0812">Transmembrane</keyword>
<keyword evidence="13" id="KW-1185">Reference proteome</keyword>
<dbReference type="PANTHER" id="PTHR43399">
    <property type="entry name" value="SUBTILISIN-RELATED"/>
    <property type="match status" value="1"/>
</dbReference>
<name>A0ABR3F010_9AGAR</name>
<dbReference type="InterPro" id="IPR023827">
    <property type="entry name" value="Peptidase_S8_Asp-AS"/>
</dbReference>
<dbReference type="PROSITE" id="PS00137">
    <property type="entry name" value="SUBTILASE_HIS"/>
    <property type="match status" value="1"/>
</dbReference>
<dbReference type="InterPro" id="IPR015500">
    <property type="entry name" value="Peptidase_S8_subtilisin-rel"/>
</dbReference>
<sequence length="985" mass="105978">MSKFKLFCSLLVLASQTLANVEQFIPKRYIVEVEGTHDVFARDESPVHIHKRMYDHFEARGLGYETHHEYGAPGVFVGMSLTVRDHSDLEKLHSIPGVRAVHPVRRFDGPKPIPASISKRAEYAIYDSQKAPATDILHSITGVDKLHAKGLTGKGIKIGILDTGLDYNHPSLGKGFGPGHKVIGGHDFVGDLPDITPPLKPDSDPMDCNGHGTHVAGIIGANPGTSPYNLTGVAYEAELSSYKVAGCSSSIDEDSTIAGLILADQEGNDVITLSLGGPSGWTYSTWSLVASRIAEKGRIVTVAAGNDGTQGAWYAAGPGSGEDVISVASVDNPRFPIQSVLVSGDASHEPIPYFDIFPLTNNSKPLPVYAFANDTTKFGCQNLTNDVPNLENYVVITRIGACPLDDHLQNLATKGANLILFYGAEHFTSISDAVGNFSASLIPTDAGEWLSKQFFDKRKATLTFPGGGRLINYDQPTGGLVSYFSTYGPTFDLRFKPAVGAHGGQILSTYPLAKGGYQIMPGTSMATPYLAGCAALFLQARGKTAEVAKQARNFFETTAMLLPEQHKENPMLQTVIQQGAGLVDAYAAAYAETYLSPGELLLNDTEHFKGTHNFTIKNIGKKEKKYTIAHFPAGTAVTIQPGTIQPAVGPVPLSDAYASVELSATSFTLGPNESKIVTAKFTPASGPKALPVYSGFIQVEAEGEGDMGKVHVSYMGVSGSLKEQQVIDDTDYIEPGTKFPAVVVGADDDGKPIVLEKPGSFEFVGNETTPQVVLRLAFGSPQVDLDLVDPSLDLKKLPSTIPSIGSLFNQTGIFRNVKSQEANLGFFPIPLHNNFTFANGSFPADGTYKVLFRALRVTGDRNNWNDYDMWLSPSLTFKFNDKVREEFLAASAEGAESHGENVEKPVYQRPWFIAVVSAAGALVVIGVAAGVFLSKRRRQSTIASEAPFVPPMGAYKPLLDETKPHQSYSDTSYRPQPAHEDGRYS</sequence>
<keyword evidence="3 9" id="KW-0732">Signal</keyword>
<keyword evidence="8" id="KW-0472">Membrane</keyword>
<evidence type="ECO:0000256" key="5">
    <source>
        <dbReference type="ARBA" id="ARBA00022825"/>
    </source>
</evidence>
<evidence type="ECO:0000256" key="9">
    <source>
        <dbReference type="SAM" id="SignalP"/>
    </source>
</evidence>
<dbReference type="Pfam" id="PF00082">
    <property type="entry name" value="Peptidase_S8"/>
    <property type="match status" value="1"/>
</dbReference>
<organism evidence="12 13">
    <name type="scientific">Marasmius crinis-equi</name>
    <dbReference type="NCBI Taxonomy" id="585013"/>
    <lineage>
        <taxon>Eukaryota</taxon>
        <taxon>Fungi</taxon>
        <taxon>Dikarya</taxon>
        <taxon>Basidiomycota</taxon>
        <taxon>Agaricomycotina</taxon>
        <taxon>Agaricomycetes</taxon>
        <taxon>Agaricomycetidae</taxon>
        <taxon>Agaricales</taxon>
        <taxon>Marasmiineae</taxon>
        <taxon>Marasmiaceae</taxon>
        <taxon>Marasmius</taxon>
    </lineage>
</organism>
<dbReference type="PRINTS" id="PR00723">
    <property type="entry name" value="SUBTILISIN"/>
</dbReference>
<protein>
    <submittedName>
        <fullName evidence="12">Uncharacterized protein</fullName>
    </submittedName>
</protein>
<dbReference type="InterPro" id="IPR000209">
    <property type="entry name" value="Peptidase_S8/S53_dom"/>
</dbReference>
<keyword evidence="2 6" id="KW-0645">Protease</keyword>
<feature type="signal peptide" evidence="9">
    <location>
        <begin position="1"/>
        <end position="19"/>
    </location>
</feature>
<dbReference type="InterPro" id="IPR036852">
    <property type="entry name" value="Peptidase_S8/S53_dom_sf"/>
</dbReference>
<feature type="active site" description="Charge relay system" evidence="6">
    <location>
        <position position="524"/>
    </location>
</feature>
<dbReference type="InterPro" id="IPR051048">
    <property type="entry name" value="Peptidase_S8/S53_subtilisin"/>
</dbReference>
<comment type="similarity">
    <text evidence="1 6">Belongs to the peptidase S8 family.</text>
</comment>
<dbReference type="EMBL" id="JBAHYK010001317">
    <property type="protein sequence ID" value="KAL0568529.1"/>
    <property type="molecule type" value="Genomic_DNA"/>
</dbReference>
<accession>A0ABR3F010</accession>
<evidence type="ECO:0000256" key="1">
    <source>
        <dbReference type="ARBA" id="ARBA00011073"/>
    </source>
</evidence>
<dbReference type="Pfam" id="PF06280">
    <property type="entry name" value="fn3_5"/>
    <property type="match status" value="1"/>
</dbReference>
<feature type="active site" description="Charge relay system" evidence="6">
    <location>
        <position position="162"/>
    </location>
</feature>
<evidence type="ECO:0000259" key="11">
    <source>
        <dbReference type="Pfam" id="PF06280"/>
    </source>
</evidence>
<reference evidence="12 13" key="1">
    <citation type="submission" date="2024-02" db="EMBL/GenBank/DDBJ databases">
        <title>A draft genome for the cacao thread blight pathogen Marasmius crinis-equi.</title>
        <authorList>
            <person name="Cohen S.P."/>
            <person name="Baruah I.K."/>
            <person name="Amoako-Attah I."/>
            <person name="Bukari Y."/>
            <person name="Meinhardt L.W."/>
            <person name="Bailey B.A."/>
        </authorList>
    </citation>
    <scope>NUCLEOTIDE SEQUENCE [LARGE SCALE GENOMIC DNA]</scope>
    <source>
        <strain evidence="12 13">GH-76</strain>
    </source>
</reference>